<gene>
    <name evidence="1" type="ORF">FNH04_31505</name>
</gene>
<protein>
    <recommendedName>
        <fullName evidence="3">DUF559 domain-containing protein</fullName>
    </recommendedName>
</protein>
<dbReference type="AlphaFoldDB" id="A0A5N8W9V2"/>
<sequence>MYDAGLHPETRTELITPGGRRRFLDFFFRAQGLAVEIEGYAYHGTRESHRRDVTRFNEVLQCPEVRTLLRFTAEDVFHRPAHMIEQIRAALARLRQGDARPSR</sequence>
<evidence type="ECO:0000313" key="2">
    <source>
        <dbReference type="Proteomes" id="UP000326979"/>
    </source>
</evidence>
<dbReference type="EMBL" id="VJZE01000306">
    <property type="protein sequence ID" value="MPY44270.1"/>
    <property type="molecule type" value="Genomic_DNA"/>
</dbReference>
<evidence type="ECO:0000313" key="1">
    <source>
        <dbReference type="EMBL" id="MPY44270.1"/>
    </source>
</evidence>
<accession>A0A5N8W9V2</accession>
<keyword evidence="2" id="KW-1185">Reference proteome</keyword>
<dbReference type="OrthoDB" id="4310518at2"/>
<name>A0A5N8W9V2_9ACTN</name>
<organism evidence="1 2">
    <name type="scientific">Streptomyces phyllanthi</name>
    <dbReference type="NCBI Taxonomy" id="1803180"/>
    <lineage>
        <taxon>Bacteria</taxon>
        <taxon>Bacillati</taxon>
        <taxon>Actinomycetota</taxon>
        <taxon>Actinomycetes</taxon>
        <taxon>Kitasatosporales</taxon>
        <taxon>Streptomycetaceae</taxon>
        <taxon>Streptomyces</taxon>
    </lineage>
</organism>
<reference evidence="1 2" key="1">
    <citation type="submission" date="2019-07" db="EMBL/GenBank/DDBJ databases">
        <title>New species of Amycolatopsis and Streptomyces.</title>
        <authorList>
            <person name="Duangmal K."/>
            <person name="Teo W.F.A."/>
            <person name="Lipun K."/>
        </authorList>
    </citation>
    <scope>NUCLEOTIDE SEQUENCE [LARGE SCALE GENOMIC DNA]</scope>
    <source>
        <strain evidence="1 2">TISTR 2346</strain>
    </source>
</reference>
<proteinExistence type="predicted"/>
<evidence type="ECO:0008006" key="3">
    <source>
        <dbReference type="Google" id="ProtNLM"/>
    </source>
</evidence>
<dbReference type="RefSeq" id="WP_152789181.1">
    <property type="nucleotide sequence ID" value="NZ_BAABEQ010000018.1"/>
</dbReference>
<dbReference type="Proteomes" id="UP000326979">
    <property type="component" value="Unassembled WGS sequence"/>
</dbReference>
<comment type="caution">
    <text evidence="1">The sequence shown here is derived from an EMBL/GenBank/DDBJ whole genome shotgun (WGS) entry which is preliminary data.</text>
</comment>